<organism evidence="5 6">
    <name type="scientific">Peptoniphilus koenoeneniae</name>
    <dbReference type="NCBI Taxonomy" id="507751"/>
    <lineage>
        <taxon>Bacteria</taxon>
        <taxon>Bacillati</taxon>
        <taxon>Bacillota</taxon>
        <taxon>Tissierellia</taxon>
        <taxon>Tissierellales</taxon>
        <taxon>Peptoniphilaceae</taxon>
        <taxon>Peptoniphilus</taxon>
    </lineage>
</organism>
<keyword evidence="3" id="KW-0472">Membrane</keyword>
<dbReference type="Pfam" id="PF01522">
    <property type="entry name" value="Polysacc_deac_1"/>
    <property type="match status" value="1"/>
</dbReference>
<keyword evidence="6" id="KW-1185">Reference proteome</keyword>
<sequence length="592" mass="69517">MKAKKQIKIVILSILSILILIGAINFYMDPFGVFRKDGWFAYRMTRNPRTAKITYLNNKDNYDAYIVGSSGSSPLLTQSFNKYGKKNYYNAFYYGADMKDVKETVKYLVNKRGAKEIVLPITFSFAESYDTGDNDLHYKMKPEVDGKNKFEFYLNYLFSDMRYAYDMYKSSKKKSYIPSGFDVFIPDSGNYDKRVRDTENIGSLENYLNLYPDFKFEKAKIETKYKDQFFSDLEDTVKFLQEKNVKLRLIMYPLYKTAFNAYPKTDIDEFYRRLNKISDYWDFTYSSISLDPRYFYDTAHYRNDVGDMMIYKIFGDKEHFIPEDFGTFVKKGQDVRPQIAKKENFEGKILNLMLHHIGQDKNNPAIIDENKLIELFEKIKEKNYTTISLKDINDFVEKGKALPEKSILLTFDDGYKSNYTKVYPLLKKYNYKALYFPIGVSIGKDTYKESGIKIIPHYDLNQMEEMKNSKLVEFGSHTFDMHQVEKYEKENPDIHTSLLRQGDEKEYISYLKNDIKNFEEKMNGLMSPYKAMAYPLGLHDNLSDVIVKEKGYNITFTTNEGENIILKGLKQSTFSMNRINIGPETDLEQVLK</sequence>
<feature type="domain" description="NodB homology" evidence="4">
    <location>
        <begin position="405"/>
        <end position="592"/>
    </location>
</feature>
<accession>A0ABU0AUR7</accession>
<dbReference type="InterPro" id="IPR051398">
    <property type="entry name" value="Polysacch_Deacetylase"/>
</dbReference>
<reference evidence="5 6" key="1">
    <citation type="submission" date="2023-07" db="EMBL/GenBank/DDBJ databases">
        <title>Genomic Encyclopedia of Type Strains, Phase IV (KMG-IV): sequencing the most valuable type-strain genomes for metagenomic binning, comparative biology and taxonomic classification.</title>
        <authorList>
            <person name="Goeker M."/>
        </authorList>
    </citation>
    <scope>NUCLEOTIDE SEQUENCE [LARGE SCALE GENOMIC DNA]</scope>
    <source>
        <strain evidence="5 6">DSM 22616</strain>
    </source>
</reference>
<dbReference type="SUPFAM" id="SSF88713">
    <property type="entry name" value="Glycoside hydrolase/deacetylase"/>
    <property type="match status" value="1"/>
</dbReference>
<proteinExistence type="predicted"/>
<keyword evidence="2" id="KW-0732">Signal</keyword>
<evidence type="ECO:0000256" key="1">
    <source>
        <dbReference type="ARBA" id="ARBA00004613"/>
    </source>
</evidence>
<keyword evidence="3" id="KW-1133">Transmembrane helix</keyword>
<evidence type="ECO:0000256" key="3">
    <source>
        <dbReference type="SAM" id="Phobius"/>
    </source>
</evidence>
<dbReference type="EMBL" id="JAUSTN010000005">
    <property type="protein sequence ID" value="MDQ0275023.1"/>
    <property type="molecule type" value="Genomic_DNA"/>
</dbReference>
<dbReference type="RefSeq" id="WP_023056104.1">
    <property type="nucleotide sequence ID" value="NZ_JAUSTN010000005.1"/>
</dbReference>
<evidence type="ECO:0000256" key="2">
    <source>
        <dbReference type="ARBA" id="ARBA00022729"/>
    </source>
</evidence>
<dbReference type="InterPro" id="IPR011330">
    <property type="entry name" value="Glyco_hydro/deAcase_b/a-brl"/>
</dbReference>
<dbReference type="PANTHER" id="PTHR34216:SF3">
    <property type="entry name" value="POLY-BETA-1,6-N-ACETYL-D-GLUCOSAMINE N-DEACETYLASE"/>
    <property type="match status" value="1"/>
</dbReference>
<comment type="subcellular location">
    <subcellularLocation>
        <location evidence="1">Secreted</location>
    </subcellularLocation>
</comment>
<gene>
    <name evidence="5" type="ORF">J2S72_001047</name>
</gene>
<name>A0ABU0AUR7_9FIRM</name>
<evidence type="ECO:0000259" key="4">
    <source>
        <dbReference type="PROSITE" id="PS51677"/>
    </source>
</evidence>
<dbReference type="Proteomes" id="UP001236559">
    <property type="component" value="Unassembled WGS sequence"/>
</dbReference>
<comment type="caution">
    <text evidence="5">The sequence shown here is derived from an EMBL/GenBank/DDBJ whole genome shotgun (WGS) entry which is preliminary data.</text>
</comment>
<dbReference type="InterPro" id="IPR002509">
    <property type="entry name" value="NODB_dom"/>
</dbReference>
<protein>
    <submittedName>
        <fullName evidence="5">Peptidoglycan/xylan/chitin deacetylase (PgdA/CDA1 family)</fullName>
    </submittedName>
</protein>
<dbReference type="PROSITE" id="PS51677">
    <property type="entry name" value="NODB"/>
    <property type="match status" value="1"/>
</dbReference>
<evidence type="ECO:0000313" key="6">
    <source>
        <dbReference type="Proteomes" id="UP001236559"/>
    </source>
</evidence>
<feature type="transmembrane region" description="Helical" evidence="3">
    <location>
        <begin position="7"/>
        <end position="28"/>
    </location>
</feature>
<evidence type="ECO:0000313" key="5">
    <source>
        <dbReference type="EMBL" id="MDQ0275023.1"/>
    </source>
</evidence>
<dbReference type="Gene3D" id="3.20.20.370">
    <property type="entry name" value="Glycoside hydrolase/deacetylase"/>
    <property type="match status" value="1"/>
</dbReference>
<dbReference type="PANTHER" id="PTHR34216">
    <property type="match status" value="1"/>
</dbReference>
<keyword evidence="3" id="KW-0812">Transmembrane</keyword>